<feature type="transmembrane region" description="Helical" evidence="1">
    <location>
        <begin position="72"/>
        <end position="90"/>
    </location>
</feature>
<dbReference type="RefSeq" id="WP_137449804.1">
    <property type="nucleotide sequence ID" value="NZ_SZZH01000002.1"/>
</dbReference>
<dbReference type="Pfam" id="PF03729">
    <property type="entry name" value="DUF308"/>
    <property type="match status" value="2"/>
</dbReference>
<feature type="transmembrane region" description="Helical" evidence="1">
    <location>
        <begin position="12"/>
        <end position="32"/>
    </location>
</feature>
<keyword evidence="1" id="KW-1133">Transmembrane helix</keyword>
<feature type="transmembrane region" description="Helical" evidence="1">
    <location>
        <begin position="129"/>
        <end position="150"/>
    </location>
</feature>
<feature type="transmembrane region" description="Helical" evidence="1">
    <location>
        <begin position="38"/>
        <end position="60"/>
    </location>
</feature>
<name>A0A4U6QG34_9ACTN</name>
<dbReference type="AlphaFoldDB" id="A0A4U6QG34"/>
<keyword evidence="1" id="KW-0812">Transmembrane</keyword>
<dbReference type="Proteomes" id="UP000306985">
    <property type="component" value="Unassembled WGS sequence"/>
</dbReference>
<feature type="transmembrane region" description="Helical" evidence="1">
    <location>
        <begin position="96"/>
        <end position="117"/>
    </location>
</feature>
<gene>
    <name evidence="2" type="ORF">FDO65_11205</name>
</gene>
<dbReference type="EMBL" id="SZZH01000002">
    <property type="protein sequence ID" value="TKV59193.1"/>
    <property type="molecule type" value="Genomic_DNA"/>
</dbReference>
<dbReference type="OrthoDB" id="3829721at2"/>
<protein>
    <submittedName>
        <fullName evidence="2">HdeD family acid-resistance protein</fullName>
    </submittedName>
</protein>
<dbReference type="InterPro" id="IPR052712">
    <property type="entry name" value="Acid_resist_chaperone_HdeD"/>
</dbReference>
<evidence type="ECO:0000313" key="2">
    <source>
        <dbReference type="EMBL" id="TKV59193.1"/>
    </source>
</evidence>
<keyword evidence="3" id="KW-1185">Reference proteome</keyword>
<evidence type="ECO:0000313" key="3">
    <source>
        <dbReference type="Proteomes" id="UP000306985"/>
    </source>
</evidence>
<comment type="caution">
    <text evidence="2">The sequence shown here is derived from an EMBL/GenBank/DDBJ whole genome shotgun (WGS) entry which is preliminary data.</text>
</comment>
<feature type="transmembrane region" description="Helical" evidence="1">
    <location>
        <begin position="156"/>
        <end position="178"/>
    </location>
</feature>
<organism evidence="2 3">
    <name type="scientific">Nakamurella flava</name>
    <dbReference type="NCBI Taxonomy" id="2576308"/>
    <lineage>
        <taxon>Bacteria</taxon>
        <taxon>Bacillati</taxon>
        <taxon>Actinomycetota</taxon>
        <taxon>Actinomycetes</taxon>
        <taxon>Nakamurellales</taxon>
        <taxon>Nakamurellaceae</taxon>
        <taxon>Nakamurella</taxon>
    </lineage>
</organism>
<keyword evidence="1" id="KW-0472">Membrane</keyword>
<proteinExistence type="predicted"/>
<dbReference type="GO" id="GO:0005886">
    <property type="term" value="C:plasma membrane"/>
    <property type="evidence" value="ECO:0007669"/>
    <property type="project" value="TreeGrafter"/>
</dbReference>
<accession>A0A4U6QG34</accession>
<evidence type="ECO:0000256" key="1">
    <source>
        <dbReference type="SAM" id="Phobius"/>
    </source>
</evidence>
<dbReference type="InterPro" id="IPR005325">
    <property type="entry name" value="DUF308_memb"/>
</dbReference>
<dbReference type="PANTHER" id="PTHR34989">
    <property type="entry name" value="PROTEIN HDED"/>
    <property type="match status" value="1"/>
</dbReference>
<reference evidence="2 3" key="1">
    <citation type="submission" date="2019-05" db="EMBL/GenBank/DDBJ databases">
        <title>Nakamurella sp. N5BH11, whole genome shotgun sequence.</title>
        <authorList>
            <person name="Tuo L."/>
        </authorList>
    </citation>
    <scope>NUCLEOTIDE SEQUENCE [LARGE SCALE GENOMIC DNA]</scope>
    <source>
        <strain evidence="2 3">N5BH11</strain>
    </source>
</reference>
<sequence>MTTLSQLGATAAKYWWVLLLRGITLIALGIMMQVWPGATVLVFAMLFVAYLIVDGVFTIIQGFTEGQSKTYHLVLGGLSILAAVIILVWPKESATVFVFLVGFWALIAGIAAIAGGLQLRKVAGSGWGWMVAWGVLAVIFGLSLILTPTVNGILSLLWIVSVWAIISGITLAMFSFVVRKAGTTLVAGGR</sequence>
<dbReference type="PANTHER" id="PTHR34989:SF1">
    <property type="entry name" value="PROTEIN HDED"/>
    <property type="match status" value="1"/>
</dbReference>